<dbReference type="RefSeq" id="WP_133224912.1">
    <property type="nucleotide sequence ID" value="NZ_SMRT01000001.1"/>
</dbReference>
<protein>
    <recommendedName>
        <fullName evidence="4">Carbohydrate kinase FGGY N-terminal domain-containing protein</fullName>
    </recommendedName>
</protein>
<dbReference type="InterPro" id="IPR043129">
    <property type="entry name" value="ATPase_NBD"/>
</dbReference>
<keyword evidence="6" id="KW-1185">Reference proteome</keyword>
<dbReference type="InterPro" id="IPR018484">
    <property type="entry name" value="FGGY_N"/>
</dbReference>
<gene>
    <name evidence="5" type="ORF">E1757_00740</name>
</gene>
<dbReference type="GO" id="GO:0005829">
    <property type="term" value="C:cytosol"/>
    <property type="evidence" value="ECO:0007669"/>
    <property type="project" value="TreeGrafter"/>
</dbReference>
<dbReference type="GO" id="GO:0050277">
    <property type="term" value="F:sedoheptulokinase activity"/>
    <property type="evidence" value="ECO:0007669"/>
    <property type="project" value="TreeGrafter"/>
</dbReference>
<organism evidence="5 6">
    <name type="scientific">Paenibacillus piri</name>
    <dbReference type="NCBI Taxonomy" id="2547395"/>
    <lineage>
        <taxon>Bacteria</taxon>
        <taxon>Bacillati</taxon>
        <taxon>Bacillota</taxon>
        <taxon>Bacilli</taxon>
        <taxon>Bacillales</taxon>
        <taxon>Paenibacillaceae</taxon>
        <taxon>Paenibacillus</taxon>
    </lineage>
</organism>
<evidence type="ECO:0000313" key="5">
    <source>
        <dbReference type="EMBL" id="TDG00203.1"/>
    </source>
</evidence>
<dbReference type="OrthoDB" id="8434698at2"/>
<dbReference type="PANTHER" id="PTHR10196">
    <property type="entry name" value="SUGAR KINASE"/>
    <property type="match status" value="1"/>
</dbReference>
<dbReference type="PANTHER" id="PTHR10196:SF67">
    <property type="entry name" value="SEDOHEPTULOKINASE"/>
    <property type="match status" value="1"/>
</dbReference>
<dbReference type="EMBL" id="SMRT01000001">
    <property type="protein sequence ID" value="TDG00203.1"/>
    <property type="molecule type" value="Genomic_DNA"/>
</dbReference>
<name>A0A4R5KX97_9BACL</name>
<comment type="similarity">
    <text evidence="1">Belongs to the FGGY kinase family.</text>
</comment>
<keyword evidence="2" id="KW-0808">Transferase</keyword>
<dbReference type="Pfam" id="PF00370">
    <property type="entry name" value="FGGY_N"/>
    <property type="match status" value="1"/>
</dbReference>
<evidence type="ECO:0000256" key="2">
    <source>
        <dbReference type="ARBA" id="ARBA00022679"/>
    </source>
</evidence>
<evidence type="ECO:0000313" key="6">
    <source>
        <dbReference type="Proteomes" id="UP000295636"/>
    </source>
</evidence>
<feature type="domain" description="Carbohydrate kinase FGGY N-terminal" evidence="4">
    <location>
        <begin position="4"/>
        <end position="246"/>
    </location>
</feature>
<dbReference type="SUPFAM" id="SSF53067">
    <property type="entry name" value="Actin-like ATPase domain"/>
    <property type="match status" value="1"/>
</dbReference>
<keyword evidence="3" id="KW-0418">Kinase</keyword>
<comment type="caution">
    <text evidence="5">The sequence shown here is derived from an EMBL/GenBank/DDBJ whole genome shotgun (WGS) entry which is preliminary data.</text>
</comment>
<dbReference type="AlphaFoldDB" id="A0A4R5KX97"/>
<dbReference type="Gene3D" id="3.30.420.40">
    <property type="match status" value="2"/>
</dbReference>
<accession>A0A4R5KX97</accession>
<proteinExistence type="inferred from homology"/>
<evidence type="ECO:0000256" key="1">
    <source>
        <dbReference type="ARBA" id="ARBA00009156"/>
    </source>
</evidence>
<evidence type="ECO:0000259" key="4">
    <source>
        <dbReference type="Pfam" id="PF00370"/>
    </source>
</evidence>
<evidence type="ECO:0000256" key="3">
    <source>
        <dbReference type="ARBA" id="ARBA00022777"/>
    </source>
</evidence>
<dbReference type="GO" id="GO:0006071">
    <property type="term" value="P:glycerol metabolic process"/>
    <property type="evidence" value="ECO:0007669"/>
    <property type="project" value="TreeGrafter"/>
</dbReference>
<dbReference type="CDD" id="cd07777">
    <property type="entry name" value="ASKHA_NBD_FGGY_SHK"/>
    <property type="match status" value="1"/>
</dbReference>
<dbReference type="Proteomes" id="UP000295636">
    <property type="component" value="Unassembled WGS sequence"/>
</dbReference>
<sequence length="465" mass="50771">MNFLGIDMGSSFLKFALLDLSGLHIADVREFKAPPLLKHADPRIKETDAALWLDSVRAMIGGYIEAAGRLDGIVITNQMHGFVLTDGAGNPATPFVSWQDTRAIGTIPGGSITYMEDAALRIGEDAILNSGMRPDPGHAAYSLYTLLRQGVIDPRRTYRFHTLGDYIVDALTEGAHKCHLTNAAATGLVDLAAGDWNRHLIESLGLSFIRFPAIVRENECCGTYTCGPMRIPVYPATGDQQAAILGLGLGRTDELSINVGTGAQVSRVASGLIFGPFQTRPFFEDDFLLTITDLPSGKDLQLLFDWLRDLGRSVFHSDMGDAALWDRIGQQTAEALASGWQPQPDGHGHEPAGRNSVHLVTPSELHIGKMFLHCYRQMAERYYDAYMKVNAGQPPVRKIIVSGGVSRKSPPLIRFVGDRFGILPEPGNQRMETLAGLFRLALLCAGRAPDMEATRPYLERIRGGS</sequence>
<reference evidence="5 6" key="1">
    <citation type="submission" date="2019-03" db="EMBL/GenBank/DDBJ databases">
        <title>This is whole genome sequence of Paenibacillus sp MS74 strain.</title>
        <authorList>
            <person name="Trinh H.N."/>
        </authorList>
    </citation>
    <scope>NUCLEOTIDE SEQUENCE [LARGE SCALE GENOMIC DNA]</scope>
    <source>
        <strain evidence="5 6">MS74</strain>
    </source>
</reference>